<evidence type="ECO:0000256" key="1">
    <source>
        <dbReference type="SAM" id="SignalP"/>
    </source>
</evidence>
<dbReference type="EMBL" id="MU839849">
    <property type="protein sequence ID" value="KAK1750135.1"/>
    <property type="molecule type" value="Genomic_DNA"/>
</dbReference>
<gene>
    <name evidence="2" type="ORF">QBC47DRAFT_353950</name>
</gene>
<feature type="signal peptide" evidence="1">
    <location>
        <begin position="1"/>
        <end position="21"/>
    </location>
</feature>
<comment type="caution">
    <text evidence="2">The sequence shown here is derived from an EMBL/GenBank/DDBJ whole genome shotgun (WGS) entry which is preliminary data.</text>
</comment>
<feature type="chain" id="PRO_5042599025" evidence="1">
    <location>
        <begin position="22"/>
        <end position="168"/>
    </location>
</feature>
<reference evidence="2" key="1">
    <citation type="submission" date="2023-06" db="EMBL/GenBank/DDBJ databases">
        <title>Genome-scale phylogeny and comparative genomics of the fungal order Sordariales.</title>
        <authorList>
            <consortium name="Lawrence Berkeley National Laboratory"/>
            <person name="Hensen N."/>
            <person name="Bonometti L."/>
            <person name="Westerberg I."/>
            <person name="Brannstrom I.O."/>
            <person name="Guillou S."/>
            <person name="Cros-Aarteil S."/>
            <person name="Calhoun S."/>
            <person name="Haridas S."/>
            <person name="Kuo A."/>
            <person name="Mondo S."/>
            <person name="Pangilinan J."/>
            <person name="Riley R."/>
            <person name="Labutti K."/>
            <person name="Andreopoulos B."/>
            <person name="Lipzen A."/>
            <person name="Chen C."/>
            <person name="Yanf M."/>
            <person name="Daum C."/>
            <person name="Ng V."/>
            <person name="Clum A."/>
            <person name="Steindorff A."/>
            <person name="Ohm R."/>
            <person name="Martin F."/>
            <person name="Silar P."/>
            <person name="Natvig D."/>
            <person name="Lalanne C."/>
            <person name="Gautier V."/>
            <person name="Ament-Velasquez S.L."/>
            <person name="Kruys A."/>
            <person name="Hutchinson M.I."/>
            <person name="Powell A.J."/>
            <person name="Barry K."/>
            <person name="Miller A.N."/>
            <person name="Grigoriev I.V."/>
            <person name="Debuchy R."/>
            <person name="Gladieux P."/>
            <person name="Thoren M.H."/>
            <person name="Johannesson H."/>
        </authorList>
    </citation>
    <scope>NUCLEOTIDE SEQUENCE</scope>
    <source>
        <strain evidence="2">PSN4</strain>
    </source>
</reference>
<keyword evidence="3" id="KW-1185">Reference proteome</keyword>
<dbReference type="Proteomes" id="UP001239445">
    <property type="component" value="Unassembled WGS sequence"/>
</dbReference>
<organism evidence="2 3">
    <name type="scientific">Echria macrotheca</name>
    <dbReference type="NCBI Taxonomy" id="438768"/>
    <lineage>
        <taxon>Eukaryota</taxon>
        <taxon>Fungi</taxon>
        <taxon>Dikarya</taxon>
        <taxon>Ascomycota</taxon>
        <taxon>Pezizomycotina</taxon>
        <taxon>Sordariomycetes</taxon>
        <taxon>Sordariomycetidae</taxon>
        <taxon>Sordariales</taxon>
        <taxon>Schizotheciaceae</taxon>
        <taxon>Echria</taxon>
    </lineage>
</organism>
<evidence type="ECO:0000313" key="3">
    <source>
        <dbReference type="Proteomes" id="UP001239445"/>
    </source>
</evidence>
<dbReference type="AlphaFoldDB" id="A0AAJ0F6F5"/>
<protein>
    <submittedName>
        <fullName evidence="2">Uncharacterized protein</fullName>
    </submittedName>
</protein>
<proteinExistence type="predicted"/>
<sequence>MRLAALLAASSLLGASAVAAGRRPCGFKIAPCPGGQTCEKVDASCARGENCEGYCLPAKTTLRTVTTTATATPTPTTTSKPARETYQSCGGFRVQPYECPAGFLCVDDPYVKGCGMACDRPGICVPEKAPFCGGFAGFACKDGKICIDHPGDGCDPQNGGADCGGICV</sequence>
<keyword evidence="1" id="KW-0732">Signal</keyword>
<name>A0AAJ0F6F5_9PEZI</name>
<accession>A0AAJ0F6F5</accession>
<evidence type="ECO:0000313" key="2">
    <source>
        <dbReference type="EMBL" id="KAK1750135.1"/>
    </source>
</evidence>